<evidence type="ECO:0000259" key="1">
    <source>
        <dbReference type="PROSITE" id="PS51186"/>
    </source>
</evidence>
<dbReference type="InterPro" id="IPR051531">
    <property type="entry name" value="N-acetyltransferase"/>
</dbReference>
<dbReference type="AlphaFoldDB" id="A0A4Q2L8R4"/>
<dbReference type="PANTHER" id="PTHR43792">
    <property type="entry name" value="GNAT FAMILY, PUTATIVE (AFU_ORTHOLOGUE AFUA_3G00765)-RELATED-RELATED"/>
    <property type="match status" value="1"/>
</dbReference>
<dbReference type="EMBL" id="SDPN01000002">
    <property type="protein sequence ID" value="RXZ73013.1"/>
    <property type="molecule type" value="Genomic_DNA"/>
</dbReference>
<dbReference type="PROSITE" id="PS51186">
    <property type="entry name" value="GNAT"/>
    <property type="match status" value="1"/>
</dbReference>
<feature type="domain" description="N-acetyltransferase" evidence="1">
    <location>
        <begin position="59"/>
        <end position="216"/>
    </location>
</feature>
<dbReference type="Gene3D" id="3.40.630.30">
    <property type="match status" value="1"/>
</dbReference>
<dbReference type="GO" id="GO:0016747">
    <property type="term" value="F:acyltransferase activity, transferring groups other than amino-acyl groups"/>
    <property type="evidence" value="ECO:0007669"/>
    <property type="project" value="InterPro"/>
</dbReference>
<evidence type="ECO:0000313" key="3">
    <source>
        <dbReference type="Proteomes" id="UP000293865"/>
    </source>
</evidence>
<accession>A0A4Q2L8R4</accession>
<dbReference type="Proteomes" id="UP000293865">
    <property type="component" value="Unassembled WGS sequence"/>
</dbReference>
<dbReference type="SUPFAM" id="SSF55729">
    <property type="entry name" value="Acyl-CoA N-acyltransferases (Nat)"/>
    <property type="match status" value="1"/>
</dbReference>
<keyword evidence="2" id="KW-0808">Transferase</keyword>
<protein>
    <submittedName>
        <fullName evidence="2">N-acetyltransferase</fullName>
    </submittedName>
</protein>
<keyword evidence="3" id="KW-1185">Reference proteome</keyword>
<comment type="caution">
    <text evidence="2">The sequence shown here is derived from an EMBL/GenBank/DDBJ whole genome shotgun (WGS) entry which is preliminary data.</text>
</comment>
<dbReference type="Pfam" id="PF13302">
    <property type="entry name" value="Acetyltransf_3"/>
    <property type="match status" value="1"/>
</dbReference>
<evidence type="ECO:0000313" key="2">
    <source>
        <dbReference type="EMBL" id="RXZ73013.1"/>
    </source>
</evidence>
<dbReference type="InterPro" id="IPR000182">
    <property type="entry name" value="GNAT_dom"/>
</dbReference>
<dbReference type="RefSeq" id="WP_129519200.1">
    <property type="nucleotide sequence ID" value="NZ_SDPN01000002.1"/>
</dbReference>
<organism evidence="2 3">
    <name type="scientific">Agromyces albus</name>
    <dbReference type="NCBI Taxonomy" id="205332"/>
    <lineage>
        <taxon>Bacteria</taxon>
        <taxon>Bacillati</taxon>
        <taxon>Actinomycetota</taxon>
        <taxon>Actinomycetes</taxon>
        <taxon>Micrococcales</taxon>
        <taxon>Microbacteriaceae</taxon>
        <taxon>Agromyces</taxon>
    </lineage>
</organism>
<name>A0A4Q2L8R4_9MICO</name>
<dbReference type="OrthoDB" id="9132139at2"/>
<gene>
    <name evidence="2" type="ORF">ESP51_01985</name>
</gene>
<reference evidence="2 3" key="1">
    <citation type="submission" date="2019-01" db="EMBL/GenBank/DDBJ databases">
        <title>Agromyces.</title>
        <authorList>
            <person name="Li J."/>
        </authorList>
    </citation>
    <scope>NUCLEOTIDE SEQUENCE [LARGE SCALE GENOMIC DNA]</scope>
    <source>
        <strain evidence="2 3">DSM 15934</strain>
    </source>
</reference>
<proteinExistence type="predicted"/>
<dbReference type="InterPro" id="IPR016181">
    <property type="entry name" value="Acyl_CoA_acyltransferase"/>
</dbReference>
<sequence>MTRALAPTHRVPAQPLVWRRPSSQLIDLLRRLPLRRPRWMRGLRLERVVTAPRIETPRLKLRPHRSADASAWYALQSDPNVLRYLPWPPRSRRASRRHLRHRTRHIRLEQAGDFMALAVELDGRLIGDVSLHLREVDPRGRRAEIGWLIGTEWAGHGYATEAARAMLQFAFDTLEARYVTAVMDSGNERSHLLARRLGFLDIADTGGERTLLLSREQFRRSSQRRDSL</sequence>